<reference evidence="2" key="1">
    <citation type="submission" date="2024-06" db="EMBL/GenBank/DDBJ databases">
        <title>Multi-omics analyses provide insights into the biosynthesis of the anticancer antibiotic pleurotin in Hohenbuehelia grisea.</title>
        <authorList>
            <person name="Weaver J.A."/>
            <person name="Alberti F."/>
        </authorList>
    </citation>
    <scope>NUCLEOTIDE SEQUENCE [LARGE SCALE GENOMIC DNA]</scope>
    <source>
        <strain evidence="2">T-177</strain>
    </source>
</reference>
<evidence type="ECO:0000313" key="1">
    <source>
        <dbReference type="EMBL" id="KAL0955528.1"/>
    </source>
</evidence>
<sequence length="353" mass="40992">MGLKPLQNVSELLKFDDLLGFGLTSHRCNFRSHRAIHQATQEQLDLPENVWKMLHERCPNLEELVLNGYQDHLWRVHRVSDGQWPRLRKLSLGFHPGGINNYPPFRQFLVNHPRLRDITLTGLRFEPWDSSDGTSFANLPSVTHYTGFWPIHRSTVPYPMYRSIQSVTAHHITWIPSSWMMHTVFPTLHKKLPSLTSISLSVEFRSRVGATDLDFFHALFAACPNLEHLEIVSSSHFDMHDFAAAIQHALCLRSFNLVKVSRITDEDMTKSAIRVLRHRPELSRFSIAHVCPWRRSEQYFMRQKGVYETLPGIGGMPSAMVVRESAHRKGQLLTRRYRVNLPFIDVVMNRKEQ</sequence>
<dbReference type="Gene3D" id="3.80.10.10">
    <property type="entry name" value="Ribonuclease Inhibitor"/>
    <property type="match status" value="1"/>
</dbReference>
<dbReference type="InterPro" id="IPR032675">
    <property type="entry name" value="LRR_dom_sf"/>
</dbReference>
<name>A0ABR3JJE2_9AGAR</name>
<evidence type="ECO:0000313" key="2">
    <source>
        <dbReference type="Proteomes" id="UP001556367"/>
    </source>
</evidence>
<dbReference type="Proteomes" id="UP001556367">
    <property type="component" value="Unassembled WGS sequence"/>
</dbReference>
<proteinExistence type="predicted"/>
<comment type="caution">
    <text evidence="1">The sequence shown here is derived from an EMBL/GenBank/DDBJ whole genome shotgun (WGS) entry which is preliminary data.</text>
</comment>
<keyword evidence="2" id="KW-1185">Reference proteome</keyword>
<gene>
    <name evidence="1" type="ORF">HGRIS_001766</name>
</gene>
<dbReference type="SUPFAM" id="SSF52047">
    <property type="entry name" value="RNI-like"/>
    <property type="match status" value="1"/>
</dbReference>
<protein>
    <submittedName>
        <fullName evidence="1">Uncharacterized protein</fullName>
    </submittedName>
</protein>
<dbReference type="EMBL" id="JASNQZ010000006">
    <property type="protein sequence ID" value="KAL0955528.1"/>
    <property type="molecule type" value="Genomic_DNA"/>
</dbReference>
<organism evidence="1 2">
    <name type="scientific">Hohenbuehelia grisea</name>
    <dbReference type="NCBI Taxonomy" id="104357"/>
    <lineage>
        <taxon>Eukaryota</taxon>
        <taxon>Fungi</taxon>
        <taxon>Dikarya</taxon>
        <taxon>Basidiomycota</taxon>
        <taxon>Agaricomycotina</taxon>
        <taxon>Agaricomycetes</taxon>
        <taxon>Agaricomycetidae</taxon>
        <taxon>Agaricales</taxon>
        <taxon>Pleurotineae</taxon>
        <taxon>Pleurotaceae</taxon>
        <taxon>Hohenbuehelia</taxon>
    </lineage>
</organism>
<accession>A0ABR3JJE2</accession>